<dbReference type="OrthoDB" id="9803187at2"/>
<reference evidence="2 3" key="1">
    <citation type="submission" date="2017-05" db="EMBL/GenBank/DDBJ databases">
        <title>Vagococcus spp. assemblies.</title>
        <authorList>
            <person name="Gulvik C.A."/>
        </authorList>
    </citation>
    <scope>NUCLEOTIDE SEQUENCE [LARGE SCALE GENOMIC DNA]</scope>
    <source>
        <strain evidence="2 3">CCUG 51432</strain>
    </source>
</reference>
<dbReference type="InterPro" id="IPR028345">
    <property type="entry name" value="Antibiotic_NAT-like"/>
</dbReference>
<dbReference type="EMBL" id="NGKA01000001">
    <property type="protein sequence ID" value="RSU15510.1"/>
    <property type="molecule type" value="Genomic_DNA"/>
</dbReference>
<dbReference type="Proteomes" id="UP000287605">
    <property type="component" value="Unassembled WGS sequence"/>
</dbReference>
<evidence type="ECO:0000313" key="3">
    <source>
        <dbReference type="Proteomes" id="UP000287605"/>
    </source>
</evidence>
<name>A0A430B579_9ENTE</name>
<evidence type="ECO:0000313" key="2">
    <source>
        <dbReference type="EMBL" id="RSU15510.1"/>
    </source>
</evidence>
<dbReference type="SUPFAM" id="SSF110710">
    <property type="entry name" value="TTHA0583/YokD-like"/>
    <property type="match status" value="1"/>
</dbReference>
<dbReference type="HAMAP" id="MF_00800">
    <property type="entry name" value="UPF0340"/>
    <property type="match status" value="1"/>
</dbReference>
<sequence length="182" mass="19471">MDSMEIKDALIQAVKELLEVSHIQKGEIFVVGCSTSEILGKQIGKATSKETAVTVYNTISSILKEKGIYLAVQGCEHINRSLVVDRECAQKLGLSMVNVVPQLNAGGGLAVAAYEGLQDPVMVEEVCAAAGMDIGDTLIGMHIKKVAIPVRSSVKKIGEAHLTMARSRLKLIGGDRAVHFKE</sequence>
<dbReference type="InterPro" id="IPR006340">
    <property type="entry name" value="DUF436"/>
</dbReference>
<dbReference type="NCBIfam" id="TIGR01440">
    <property type="entry name" value="TIGR01440 family protein"/>
    <property type="match status" value="1"/>
</dbReference>
<dbReference type="Pfam" id="PF04260">
    <property type="entry name" value="DUF436"/>
    <property type="match status" value="1"/>
</dbReference>
<gene>
    <name evidence="2" type="ORF">CBF29_00070</name>
</gene>
<comment type="caution">
    <text evidence="2">The sequence shown here is derived from an EMBL/GenBank/DDBJ whole genome shotgun (WGS) entry which is preliminary data.</text>
</comment>
<evidence type="ECO:0000256" key="1">
    <source>
        <dbReference type="HAMAP-Rule" id="MF_00800"/>
    </source>
</evidence>
<protein>
    <recommendedName>
        <fullName evidence="1">UPF0340 protein CBF29_00070</fullName>
    </recommendedName>
</protein>
<dbReference type="AlphaFoldDB" id="A0A430B579"/>
<dbReference type="RefSeq" id="WP_126805965.1">
    <property type="nucleotide sequence ID" value="NZ_NGKA01000001.1"/>
</dbReference>
<dbReference type="Gene3D" id="3.40.50.10360">
    <property type="entry name" value="Hypothetical protein TT1679"/>
    <property type="match status" value="1"/>
</dbReference>
<organism evidence="2 3">
    <name type="scientific">Vagococcus elongatus</name>
    <dbReference type="NCBI Taxonomy" id="180344"/>
    <lineage>
        <taxon>Bacteria</taxon>
        <taxon>Bacillati</taxon>
        <taxon>Bacillota</taxon>
        <taxon>Bacilli</taxon>
        <taxon>Lactobacillales</taxon>
        <taxon>Enterococcaceae</taxon>
        <taxon>Vagococcus</taxon>
    </lineage>
</organism>
<dbReference type="PIRSF" id="PIRSF007510">
    <property type="entry name" value="UCP007510"/>
    <property type="match status" value="1"/>
</dbReference>
<proteinExistence type="inferred from homology"/>
<keyword evidence="3" id="KW-1185">Reference proteome</keyword>
<comment type="similarity">
    <text evidence="1">Belongs to the UPF0340 family.</text>
</comment>
<accession>A0A430B579</accession>